<reference evidence="2" key="1">
    <citation type="submission" date="2021-01" db="EMBL/GenBank/DDBJ databases">
        <authorList>
            <person name="Corre E."/>
            <person name="Pelletier E."/>
            <person name="Niang G."/>
            <person name="Scheremetjew M."/>
            <person name="Finn R."/>
            <person name="Kale V."/>
            <person name="Holt S."/>
            <person name="Cochrane G."/>
            <person name="Meng A."/>
            <person name="Brown T."/>
            <person name="Cohen L."/>
        </authorList>
    </citation>
    <scope>NUCLEOTIDE SEQUENCE</scope>
    <source>
        <strain evidence="2">CCMP2058</strain>
    </source>
</reference>
<feature type="compositionally biased region" description="Polar residues" evidence="1">
    <location>
        <begin position="22"/>
        <end position="31"/>
    </location>
</feature>
<organism evidence="2">
    <name type="scientific">Amorphochlora amoebiformis</name>
    <dbReference type="NCBI Taxonomy" id="1561963"/>
    <lineage>
        <taxon>Eukaryota</taxon>
        <taxon>Sar</taxon>
        <taxon>Rhizaria</taxon>
        <taxon>Cercozoa</taxon>
        <taxon>Chlorarachniophyceae</taxon>
        <taxon>Amorphochlora</taxon>
    </lineage>
</organism>
<feature type="compositionally biased region" description="Polar residues" evidence="1">
    <location>
        <begin position="69"/>
        <end position="78"/>
    </location>
</feature>
<evidence type="ECO:0000256" key="1">
    <source>
        <dbReference type="SAM" id="MobiDB-lite"/>
    </source>
</evidence>
<proteinExistence type="predicted"/>
<evidence type="ECO:0000313" key="2">
    <source>
        <dbReference type="EMBL" id="CAD8447298.1"/>
    </source>
</evidence>
<feature type="region of interest" description="Disordered" evidence="1">
    <location>
        <begin position="16"/>
        <end position="35"/>
    </location>
</feature>
<sequence>MGQPCLHCSLREIPEDLDGMNSPVSPQSFSEKGSHKSILKELEGEVCYVSRCVSPVSSPVWTHRRDSSSLHPPNSLKRQTSRYFERHAACASGDEGGYVSESESVMSYTLTPFVRKKPDL</sequence>
<gene>
    <name evidence="2" type="ORF">LAMO00422_LOCUS9023</name>
</gene>
<feature type="region of interest" description="Disordered" evidence="1">
    <location>
        <begin position="58"/>
        <end position="78"/>
    </location>
</feature>
<name>A0A7S0GZW0_9EUKA</name>
<dbReference type="AlphaFoldDB" id="A0A7S0GZW0"/>
<dbReference type="EMBL" id="HBEM01012957">
    <property type="protein sequence ID" value="CAD8447298.1"/>
    <property type="molecule type" value="Transcribed_RNA"/>
</dbReference>
<protein>
    <submittedName>
        <fullName evidence="2">Uncharacterized protein</fullName>
    </submittedName>
</protein>
<accession>A0A7S0GZW0</accession>